<comment type="caution">
    <text evidence="2">The sequence shown here is derived from an EMBL/GenBank/DDBJ whole genome shotgun (WGS) entry which is preliminary data.</text>
</comment>
<name>A0ABS6UI07_9PSEU</name>
<feature type="region of interest" description="Disordered" evidence="1">
    <location>
        <begin position="1"/>
        <end position="26"/>
    </location>
</feature>
<sequence>MTIDSTRTGSGRAEPPARIADPWGERARTPRFLSDDRRARTLHQVRWALARLRTSAPQLLVS</sequence>
<gene>
    <name evidence="2" type="ORF">I4I82_29900</name>
</gene>
<dbReference type="EMBL" id="JADQDF010000001">
    <property type="protein sequence ID" value="MBW0131858.1"/>
    <property type="molecule type" value="Genomic_DNA"/>
</dbReference>
<accession>A0ABS6UI07</accession>
<evidence type="ECO:0000256" key="1">
    <source>
        <dbReference type="SAM" id="MobiDB-lite"/>
    </source>
</evidence>
<protein>
    <submittedName>
        <fullName evidence="2">Uncharacterized protein</fullName>
    </submittedName>
</protein>
<reference evidence="2 3" key="1">
    <citation type="submission" date="2020-11" db="EMBL/GenBank/DDBJ databases">
        <title>Pseudonocardia abyssalis sp. nov. and Pseudonocardia oceani sp. nov., description and phylogenomic analysis of two novel actinomycetes isolated from the deep Southern Ocean.</title>
        <authorList>
            <person name="Parra J."/>
        </authorList>
    </citation>
    <scope>NUCLEOTIDE SEQUENCE [LARGE SCALE GENOMIC DNA]</scope>
    <source>
        <strain evidence="3">KRD185</strain>
    </source>
</reference>
<organism evidence="2 3">
    <name type="scientific">Pseudonocardia oceani</name>
    <dbReference type="NCBI Taxonomy" id="2792013"/>
    <lineage>
        <taxon>Bacteria</taxon>
        <taxon>Bacillati</taxon>
        <taxon>Actinomycetota</taxon>
        <taxon>Actinomycetes</taxon>
        <taxon>Pseudonocardiales</taxon>
        <taxon>Pseudonocardiaceae</taxon>
        <taxon>Pseudonocardia</taxon>
    </lineage>
</organism>
<proteinExistence type="predicted"/>
<dbReference type="RefSeq" id="WP_218590813.1">
    <property type="nucleotide sequence ID" value="NZ_JADQDE010000220.1"/>
</dbReference>
<dbReference type="Proteomes" id="UP000694300">
    <property type="component" value="Unassembled WGS sequence"/>
</dbReference>
<evidence type="ECO:0000313" key="2">
    <source>
        <dbReference type="EMBL" id="MBW0131858.1"/>
    </source>
</evidence>
<keyword evidence="3" id="KW-1185">Reference proteome</keyword>
<evidence type="ECO:0000313" key="3">
    <source>
        <dbReference type="Proteomes" id="UP000694300"/>
    </source>
</evidence>